<gene>
    <name evidence="2" type="ORF">ALEPTO_LOCUS12830</name>
</gene>
<accession>A0A9N9IIT3</accession>
<dbReference type="InterPro" id="IPR027351">
    <property type="entry name" value="(+)RNA_virus_helicase_core_dom"/>
</dbReference>
<name>A0A9N9IIT3_9GLOM</name>
<dbReference type="Proteomes" id="UP000789508">
    <property type="component" value="Unassembled WGS sequence"/>
</dbReference>
<dbReference type="SUPFAM" id="SSF52540">
    <property type="entry name" value="P-loop containing nucleoside triphosphate hydrolases"/>
    <property type="match status" value="1"/>
</dbReference>
<protein>
    <submittedName>
        <fullName evidence="2">2684_t:CDS:1</fullName>
    </submittedName>
</protein>
<feature type="non-terminal residue" evidence="2">
    <location>
        <position position="1"/>
    </location>
</feature>
<reference evidence="2" key="1">
    <citation type="submission" date="2021-06" db="EMBL/GenBank/DDBJ databases">
        <authorList>
            <person name="Kallberg Y."/>
            <person name="Tangrot J."/>
            <person name="Rosling A."/>
        </authorList>
    </citation>
    <scope>NUCLEOTIDE SEQUENCE</scope>
    <source>
        <strain evidence="2">FL130A</strain>
    </source>
</reference>
<dbReference type="EMBL" id="CAJVPS010033528">
    <property type="protein sequence ID" value="CAG8737364.1"/>
    <property type="molecule type" value="Genomic_DNA"/>
</dbReference>
<dbReference type="GO" id="GO:0005524">
    <property type="term" value="F:ATP binding"/>
    <property type="evidence" value="ECO:0007669"/>
    <property type="project" value="InterPro"/>
</dbReference>
<dbReference type="Gene3D" id="2.30.30.940">
    <property type="match status" value="1"/>
</dbReference>
<dbReference type="CDD" id="cd18809">
    <property type="entry name" value="SF1_C_RecD"/>
    <property type="match status" value="1"/>
</dbReference>
<keyword evidence="3" id="KW-1185">Reference proteome</keyword>
<organism evidence="2 3">
    <name type="scientific">Ambispora leptoticha</name>
    <dbReference type="NCBI Taxonomy" id="144679"/>
    <lineage>
        <taxon>Eukaryota</taxon>
        <taxon>Fungi</taxon>
        <taxon>Fungi incertae sedis</taxon>
        <taxon>Mucoromycota</taxon>
        <taxon>Glomeromycotina</taxon>
        <taxon>Glomeromycetes</taxon>
        <taxon>Archaeosporales</taxon>
        <taxon>Ambisporaceae</taxon>
        <taxon>Ambispora</taxon>
    </lineage>
</organism>
<evidence type="ECO:0000259" key="1">
    <source>
        <dbReference type="Pfam" id="PF01443"/>
    </source>
</evidence>
<dbReference type="AlphaFoldDB" id="A0A9N9IIT3"/>
<dbReference type="Pfam" id="PF01443">
    <property type="entry name" value="Viral_helicase1"/>
    <property type="match status" value="1"/>
</dbReference>
<dbReference type="InterPro" id="IPR027417">
    <property type="entry name" value="P-loop_NTPase"/>
</dbReference>
<evidence type="ECO:0000313" key="3">
    <source>
        <dbReference type="Proteomes" id="UP000789508"/>
    </source>
</evidence>
<dbReference type="OrthoDB" id="2325450at2759"/>
<feature type="domain" description="(+)RNA virus helicase C-terminal" evidence="1">
    <location>
        <begin position="112"/>
        <end position="204"/>
    </location>
</feature>
<dbReference type="PANTHER" id="PTHR47642">
    <property type="entry name" value="ATP-DEPENDENT DNA HELICASE"/>
    <property type="match status" value="1"/>
</dbReference>
<sequence length="209" mass="23847">LRQLSNKSRSMIEEKISDSINLDLIINSTHIVGLRQTANQINSIICDCLPCSDKNLDIIISKPVDRYNNQIIDNYNDPLKFKHYTNLPDLLTLQEGTRIMYLNNKLFEHGICNRTIRIITKLINEENIEITFPVNDNITKISVEKTTSHFTINGILASKEQYPIQNAFALTVHKTQGLTLPQTTLTIDEDMFADRQVYVAMSRALPGNQ</sequence>
<comment type="caution">
    <text evidence="2">The sequence shown here is derived from an EMBL/GenBank/DDBJ whole genome shotgun (WGS) entry which is preliminary data.</text>
</comment>
<dbReference type="InterPro" id="IPR051055">
    <property type="entry name" value="PIF1_helicase"/>
</dbReference>
<dbReference type="Gene3D" id="3.40.50.300">
    <property type="entry name" value="P-loop containing nucleotide triphosphate hydrolases"/>
    <property type="match status" value="1"/>
</dbReference>
<proteinExistence type="predicted"/>
<evidence type="ECO:0000313" key="2">
    <source>
        <dbReference type="EMBL" id="CAG8737364.1"/>
    </source>
</evidence>